<dbReference type="SMART" id="SM00849">
    <property type="entry name" value="Lactamase_B"/>
    <property type="match status" value="1"/>
</dbReference>
<sequence>MDRDVDPQAFEAAPGCRDEGAAVRTHPHGTQRPGPLRRPVRARPLPGQARTRDRTVTRPPLDPDVPPHTTEVRPTHPEVSVFFAQYYLDCLSHASYMIADEKTGKAVVVDPRRDVTEYLADADAHGFTIVGVINTHFHADFIAGHLEMAARTGAWMGYGRKAETEYPIRKFADGERVSLGDVTLEIMETPGHTPESISVLVYEKADDETAYGVLTGDALFIGDVGRPDLLASLGVTADELGRMLYDSVQRKLMSLPDKVRVFPAHGAGSACGKNLSTQRQSTIGEQRATNYACAPMSEEDFLAVVTAGQPPAPAYFVFDATQNRKERELYDPSSGMRPLSAAEFLARRDAGAVVVDARSPQDFGTGHLRGAINVPADGRFAEQAGTVVSPGREIVVIAPQNREEEIVTRLARIGLDQVTGYLRDPESALGEMADEVAPASRLTADQLRTALQGENPPLVIDVRSCSEREAGFIEGSEHIALNELPGQVGELPRDRALVVHCAGGHRSSIAASVLRHHGFEDVSDVLGGYGAWAVLTAPAHA</sequence>
<dbReference type="Proteomes" id="UP001501303">
    <property type="component" value="Unassembled WGS sequence"/>
</dbReference>
<dbReference type="PANTHER" id="PTHR43084:SF1">
    <property type="entry name" value="PERSULFIDE DIOXYGENASE ETHE1, MITOCHONDRIAL"/>
    <property type="match status" value="1"/>
</dbReference>
<evidence type="ECO:0000256" key="1">
    <source>
        <dbReference type="ARBA" id="ARBA00022723"/>
    </source>
</evidence>
<dbReference type="SUPFAM" id="SSF56281">
    <property type="entry name" value="Metallo-hydrolase/oxidoreductase"/>
    <property type="match status" value="1"/>
</dbReference>
<organism evidence="4 5">
    <name type="scientific">Streptomyces sodiiphilus</name>
    <dbReference type="NCBI Taxonomy" id="226217"/>
    <lineage>
        <taxon>Bacteria</taxon>
        <taxon>Bacillati</taxon>
        <taxon>Actinomycetota</taxon>
        <taxon>Actinomycetes</taxon>
        <taxon>Kitasatosporales</taxon>
        <taxon>Streptomycetaceae</taxon>
        <taxon>Streptomyces</taxon>
    </lineage>
</organism>
<evidence type="ECO:0000256" key="2">
    <source>
        <dbReference type="SAM" id="MobiDB-lite"/>
    </source>
</evidence>
<dbReference type="PANTHER" id="PTHR43084">
    <property type="entry name" value="PERSULFIDE DIOXYGENASE ETHE1"/>
    <property type="match status" value="1"/>
</dbReference>
<protein>
    <submittedName>
        <fullName evidence="4">Rhodanese-like domain-containing protein</fullName>
    </submittedName>
</protein>
<dbReference type="PROSITE" id="PS50206">
    <property type="entry name" value="RHODANESE_3"/>
    <property type="match status" value="2"/>
</dbReference>
<accession>A0ABP5ABF6</accession>
<keyword evidence="5" id="KW-1185">Reference proteome</keyword>
<dbReference type="InterPro" id="IPR036873">
    <property type="entry name" value="Rhodanese-like_dom_sf"/>
</dbReference>
<gene>
    <name evidence="4" type="ORF">GCM10009716_19190</name>
</gene>
<dbReference type="InterPro" id="IPR044528">
    <property type="entry name" value="POD-like_MBL-fold"/>
</dbReference>
<dbReference type="Gene3D" id="3.40.250.10">
    <property type="entry name" value="Rhodanese-like domain"/>
    <property type="match status" value="2"/>
</dbReference>
<name>A0ABP5ABF6_9ACTN</name>
<dbReference type="CDD" id="cd07724">
    <property type="entry name" value="POD-like_MBL-fold"/>
    <property type="match status" value="1"/>
</dbReference>
<dbReference type="Gene3D" id="3.60.15.10">
    <property type="entry name" value="Ribonuclease Z/Hydroxyacylglutathione hydrolase-like"/>
    <property type="match status" value="1"/>
</dbReference>
<dbReference type="InterPro" id="IPR001279">
    <property type="entry name" value="Metallo-B-lactamas"/>
</dbReference>
<reference evidence="5" key="1">
    <citation type="journal article" date="2019" name="Int. J. Syst. Evol. Microbiol.">
        <title>The Global Catalogue of Microorganisms (GCM) 10K type strain sequencing project: providing services to taxonomists for standard genome sequencing and annotation.</title>
        <authorList>
            <consortium name="The Broad Institute Genomics Platform"/>
            <consortium name="The Broad Institute Genome Sequencing Center for Infectious Disease"/>
            <person name="Wu L."/>
            <person name="Ma J."/>
        </authorList>
    </citation>
    <scope>NUCLEOTIDE SEQUENCE [LARGE SCALE GENOMIC DNA]</scope>
    <source>
        <strain evidence="5">JCM 13581</strain>
    </source>
</reference>
<dbReference type="EMBL" id="BAAAMJ010000015">
    <property type="protein sequence ID" value="GAA1909390.1"/>
    <property type="molecule type" value="Genomic_DNA"/>
</dbReference>
<dbReference type="SMART" id="SM00450">
    <property type="entry name" value="RHOD"/>
    <property type="match status" value="2"/>
</dbReference>
<comment type="caution">
    <text evidence="4">The sequence shown here is derived from an EMBL/GenBank/DDBJ whole genome shotgun (WGS) entry which is preliminary data.</text>
</comment>
<dbReference type="InterPro" id="IPR051682">
    <property type="entry name" value="Mito_Persulfide_Diox"/>
</dbReference>
<dbReference type="SUPFAM" id="SSF52821">
    <property type="entry name" value="Rhodanese/Cell cycle control phosphatase"/>
    <property type="match status" value="2"/>
</dbReference>
<feature type="region of interest" description="Disordered" evidence="2">
    <location>
        <begin position="1"/>
        <end position="73"/>
    </location>
</feature>
<proteinExistence type="predicted"/>
<evidence type="ECO:0000313" key="5">
    <source>
        <dbReference type="Proteomes" id="UP001501303"/>
    </source>
</evidence>
<feature type="domain" description="Rhodanese" evidence="3">
    <location>
        <begin position="453"/>
        <end position="534"/>
    </location>
</feature>
<dbReference type="CDD" id="cd00158">
    <property type="entry name" value="RHOD"/>
    <property type="match status" value="1"/>
</dbReference>
<evidence type="ECO:0000259" key="3">
    <source>
        <dbReference type="PROSITE" id="PS50206"/>
    </source>
</evidence>
<feature type="domain" description="Rhodanese" evidence="3">
    <location>
        <begin position="348"/>
        <end position="396"/>
    </location>
</feature>
<dbReference type="InterPro" id="IPR001763">
    <property type="entry name" value="Rhodanese-like_dom"/>
</dbReference>
<keyword evidence="1" id="KW-0479">Metal-binding</keyword>
<dbReference type="InterPro" id="IPR036866">
    <property type="entry name" value="RibonucZ/Hydroxyglut_hydro"/>
</dbReference>
<dbReference type="Pfam" id="PF00581">
    <property type="entry name" value="Rhodanese"/>
    <property type="match status" value="2"/>
</dbReference>
<dbReference type="Pfam" id="PF00753">
    <property type="entry name" value="Lactamase_B"/>
    <property type="match status" value="1"/>
</dbReference>
<evidence type="ECO:0000313" key="4">
    <source>
        <dbReference type="EMBL" id="GAA1909390.1"/>
    </source>
</evidence>